<evidence type="ECO:0008006" key="3">
    <source>
        <dbReference type="Google" id="ProtNLM"/>
    </source>
</evidence>
<name>A0A6C0HFD9_9ZZZZ</name>
<evidence type="ECO:0000313" key="2">
    <source>
        <dbReference type="EMBL" id="QHT79090.1"/>
    </source>
</evidence>
<dbReference type="InterPro" id="IPR007031">
    <property type="entry name" value="Poxvirus_VLTF3"/>
</dbReference>
<dbReference type="GO" id="GO:0046782">
    <property type="term" value="P:regulation of viral transcription"/>
    <property type="evidence" value="ECO:0007669"/>
    <property type="project" value="InterPro"/>
</dbReference>
<dbReference type="AlphaFoldDB" id="A0A6C0HFD9"/>
<reference evidence="2" key="1">
    <citation type="journal article" date="2020" name="Nature">
        <title>Giant virus diversity and host interactions through global metagenomics.</title>
        <authorList>
            <person name="Schulz F."/>
            <person name="Roux S."/>
            <person name="Paez-Espino D."/>
            <person name="Jungbluth S."/>
            <person name="Walsh D.A."/>
            <person name="Denef V.J."/>
            <person name="McMahon K.D."/>
            <person name="Konstantinidis K.T."/>
            <person name="Eloe-Fadrosh E.A."/>
            <person name="Kyrpides N.C."/>
            <person name="Woyke T."/>
        </authorList>
    </citation>
    <scope>NUCLEOTIDE SEQUENCE</scope>
    <source>
        <strain evidence="2">GVMAG-M-3300023179-97</strain>
    </source>
</reference>
<organism evidence="2">
    <name type="scientific">viral metagenome</name>
    <dbReference type="NCBI Taxonomy" id="1070528"/>
    <lineage>
        <taxon>unclassified sequences</taxon>
        <taxon>metagenomes</taxon>
        <taxon>organismal metagenomes</taxon>
    </lineage>
</organism>
<evidence type="ECO:0000256" key="1">
    <source>
        <dbReference type="SAM" id="Coils"/>
    </source>
</evidence>
<keyword evidence="1" id="KW-0175">Coiled coil</keyword>
<feature type="coiled-coil region" evidence="1">
    <location>
        <begin position="28"/>
        <end position="85"/>
    </location>
</feature>
<protein>
    <recommendedName>
        <fullName evidence="3">Viral late gene transcription factor 3 zinc ribbon domain-containing protein</fullName>
    </recommendedName>
</protein>
<sequence>MSGNDSFFKIRPTKRISVEERTTLDVIHQQQLQKINEEQEESKLIQEDVETLEKRIEETTDDLIRGQLENKCVRLKEELVKKQNDERVYDYLLDTGSILFDYYDLQTKISQGQTTSTSQWTKRKPGDVLSALETAASIDSQNNINNITISTNEITAKKKGESINRDSLLDKYLMQTNPDYVRKTTDLDDMSGECSECGTDMMFSQNEAMLYCGECGATEFILIDSDRPSYKDPPRESSYYAYKRINHFNELLAQFQAKGSAEISEEILDQIKNELKKQRITDFKIIKYRQMREILRKLKMNRQYDHIPYIISHLNGSIAPVMDRETEEKLRHMFKEIQPSFQEHCPKNRRNFLSYSYVLYKFCELLELDKFLASFPLLKNRDKLYQQSKVWEAICKDMNWEYIRSI</sequence>
<accession>A0A6C0HFD9</accession>
<proteinExistence type="predicted"/>
<dbReference type="EMBL" id="MN739945">
    <property type="protein sequence ID" value="QHT79090.1"/>
    <property type="molecule type" value="Genomic_DNA"/>
</dbReference>
<dbReference type="Pfam" id="PF04947">
    <property type="entry name" value="Pox_VLTF3"/>
    <property type="match status" value="1"/>
</dbReference>